<dbReference type="InterPro" id="IPR029063">
    <property type="entry name" value="SAM-dependent_MTases_sf"/>
</dbReference>
<name>A0ABU9WZZ8_9MICC</name>
<dbReference type="InterPro" id="IPR050362">
    <property type="entry name" value="Cation-dep_OMT"/>
</dbReference>
<dbReference type="PANTHER" id="PTHR10509">
    <property type="entry name" value="O-METHYLTRANSFERASE-RELATED"/>
    <property type="match status" value="1"/>
</dbReference>
<proteinExistence type="predicted"/>
<evidence type="ECO:0000256" key="1">
    <source>
        <dbReference type="ARBA" id="ARBA00022603"/>
    </source>
</evidence>
<dbReference type="EMBL" id="JBDFRB010000002">
    <property type="protein sequence ID" value="MEN2743428.1"/>
    <property type="molecule type" value="Genomic_DNA"/>
</dbReference>
<dbReference type="SUPFAM" id="SSF53335">
    <property type="entry name" value="S-adenosyl-L-methionine-dependent methyltransferases"/>
    <property type="match status" value="1"/>
</dbReference>
<dbReference type="Proteomes" id="UP001422074">
    <property type="component" value="Unassembled WGS sequence"/>
</dbReference>
<keyword evidence="3" id="KW-0949">S-adenosyl-L-methionine</keyword>
<keyword evidence="1 4" id="KW-0489">Methyltransferase</keyword>
<organism evidence="4 5">
    <name type="scientific">Sinomonas halotolerans</name>
    <dbReference type="NCBI Taxonomy" id="1644133"/>
    <lineage>
        <taxon>Bacteria</taxon>
        <taxon>Bacillati</taxon>
        <taxon>Actinomycetota</taxon>
        <taxon>Actinomycetes</taxon>
        <taxon>Micrococcales</taxon>
        <taxon>Micrococcaceae</taxon>
        <taxon>Sinomonas</taxon>
    </lineage>
</organism>
<evidence type="ECO:0000313" key="5">
    <source>
        <dbReference type="Proteomes" id="UP001422074"/>
    </source>
</evidence>
<keyword evidence="5" id="KW-1185">Reference proteome</keyword>
<dbReference type="GO" id="GO:0008168">
    <property type="term" value="F:methyltransferase activity"/>
    <property type="evidence" value="ECO:0007669"/>
    <property type="project" value="UniProtKB-KW"/>
</dbReference>
<gene>
    <name evidence="4" type="ORF">ABCQ75_02600</name>
</gene>
<dbReference type="EC" id="2.1.1.-" evidence="4"/>
<protein>
    <submittedName>
        <fullName evidence="4">O-methyltransferase</fullName>
        <ecNumber evidence="4">2.1.1.-</ecNumber>
    </submittedName>
</protein>
<reference evidence="4 5" key="1">
    <citation type="submission" date="2024-05" db="EMBL/GenBank/DDBJ databases">
        <title>Sinomonas sp. nov., isolated from a waste landfill.</title>
        <authorList>
            <person name="Zhao Y."/>
        </authorList>
    </citation>
    <scope>NUCLEOTIDE SEQUENCE [LARGE SCALE GENOMIC DNA]</scope>
    <source>
        <strain evidence="4 5">CCTCC AB2014300</strain>
    </source>
</reference>
<keyword evidence="2 4" id="KW-0808">Transferase</keyword>
<dbReference type="Pfam" id="PF01596">
    <property type="entry name" value="Methyltransf_3"/>
    <property type="match status" value="1"/>
</dbReference>
<dbReference type="PROSITE" id="PS51682">
    <property type="entry name" value="SAM_OMT_I"/>
    <property type="match status" value="1"/>
</dbReference>
<sequence length="210" mass="22223">MSSEKSSSWSYTEGFASEDEVLARARERSFDLGITPVSTGVGAALTVLAAASKAHTAVEVGTGAGVSGLCLLRGLAQTAVLTTIDRDVEHLKAARTAFAEDRVAPNRVRAISGRAADVLPRLTDQAYDLVLLDADKAGVPAYAEQSVRLLRPGGLLVVNDALDRDRVSNPAQRDPITAALRSLHRDLRSDDRLAVSILPSGDGLLLAVRR</sequence>
<dbReference type="RefSeq" id="WP_345882960.1">
    <property type="nucleotide sequence ID" value="NZ_JBDFRB010000002.1"/>
</dbReference>
<dbReference type="GO" id="GO:0032259">
    <property type="term" value="P:methylation"/>
    <property type="evidence" value="ECO:0007669"/>
    <property type="project" value="UniProtKB-KW"/>
</dbReference>
<dbReference type="Gene3D" id="3.40.50.150">
    <property type="entry name" value="Vaccinia Virus protein VP39"/>
    <property type="match status" value="1"/>
</dbReference>
<dbReference type="InterPro" id="IPR002935">
    <property type="entry name" value="SAM_O-MeTrfase"/>
</dbReference>
<dbReference type="PANTHER" id="PTHR10509:SF85">
    <property type="entry name" value="O-METHYLTRANSFERASE RV1220C-RELATED"/>
    <property type="match status" value="1"/>
</dbReference>
<evidence type="ECO:0000256" key="3">
    <source>
        <dbReference type="ARBA" id="ARBA00022691"/>
    </source>
</evidence>
<accession>A0ABU9WZZ8</accession>
<evidence type="ECO:0000313" key="4">
    <source>
        <dbReference type="EMBL" id="MEN2743428.1"/>
    </source>
</evidence>
<comment type="caution">
    <text evidence="4">The sequence shown here is derived from an EMBL/GenBank/DDBJ whole genome shotgun (WGS) entry which is preliminary data.</text>
</comment>
<evidence type="ECO:0000256" key="2">
    <source>
        <dbReference type="ARBA" id="ARBA00022679"/>
    </source>
</evidence>